<comment type="catalytic activity">
    <reaction evidence="1">
        <text>a 1,2-diacyl-sn-glycero-3-phosphocholine + H2O = a 2-acyl-sn-glycero-3-phosphocholine + a fatty acid + H(+)</text>
        <dbReference type="Rhea" id="RHEA:18689"/>
        <dbReference type="ChEBI" id="CHEBI:15377"/>
        <dbReference type="ChEBI" id="CHEBI:15378"/>
        <dbReference type="ChEBI" id="CHEBI:28868"/>
        <dbReference type="ChEBI" id="CHEBI:57643"/>
        <dbReference type="ChEBI" id="CHEBI:57875"/>
        <dbReference type="EC" id="3.1.1.32"/>
    </reaction>
</comment>
<reference evidence="22 23" key="1">
    <citation type="submission" date="2019-03" db="EMBL/GenBank/DDBJ databases">
        <title>Genomic Encyclopedia of Archaeal and Bacterial Type Strains, Phase II (KMG-II): from individual species to whole genera.</title>
        <authorList>
            <person name="Goeker M."/>
        </authorList>
    </citation>
    <scope>NUCLEOTIDE SEQUENCE [LARGE SCALE GENOMIC DNA]</scope>
    <source>
        <strain evidence="22 23">DSM 25687</strain>
    </source>
</reference>
<dbReference type="CDD" id="cd00541">
    <property type="entry name" value="OMPLA"/>
    <property type="match status" value="1"/>
</dbReference>
<comment type="subcellular location">
    <subcellularLocation>
        <location evidence="3">Cell outer membrane</location>
        <topology evidence="3">Multi-pass membrane protein</topology>
    </subcellularLocation>
</comment>
<feature type="binding site" description="in dimeric form" evidence="20">
    <location>
        <position position="135"/>
    </location>
    <ligand>
        <name>Ca(2+)</name>
        <dbReference type="ChEBI" id="CHEBI:29108"/>
        <label>1</label>
    </ligand>
</feature>
<evidence type="ECO:0000256" key="12">
    <source>
        <dbReference type="ARBA" id="ARBA00022801"/>
    </source>
</evidence>
<evidence type="ECO:0000256" key="6">
    <source>
        <dbReference type="ARBA" id="ARBA00013179"/>
    </source>
</evidence>
<dbReference type="PRINTS" id="PR01486">
    <property type="entry name" value="PHPHLIPASEA1"/>
</dbReference>
<accession>A0A4R6QC87</accession>
<sequence length="299" mass="35347">MMITFTRILICFLLMVMFSNLQAQQLFQLSDDYIVKTYSERWELDSVYQQGTFRLMSYKPIYLAPVRWSSKPNDKPTSDNPDFSSTTSFPYNNIEAKFQVSFKTKLVQGIFWGKGDIWLGYTQKAHWQVFNTGLSRVFRELNYEPEIVFKYPVRWKFFGGQFRSVGLSFNHQSNGRDLPNSRSWNRIIFHMGYQNDDWIITLNPWIRLEDEEDENPNIGKYIGNAEINVAYNYHRHQFYSIITHPFNQIKGGSIQLNYVFPLKGHLRGHVQLFEGYGETLIDYNFRQTTLGFGISFADW</sequence>
<proteinExistence type="inferred from homology"/>
<evidence type="ECO:0000256" key="3">
    <source>
        <dbReference type="ARBA" id="ARBA00004571"/>
    </source>
</evidence>
<evidence type="ECO:0000256" key="8">
    <source>
        <dbReference type="ARBA" id="ARBA00022452"/>
    </source>
</evidence>
<keyword evidence="8" id="KW-1134">Transmembrane beta strand</keyword>
<dbReference type="PANTHER" id="PTHR40457:SF1">
    <property type="entry name" value="PHOSPHOLIPASE A1"/>
    <property type="match status" value="1"/>
</dbReference>
<feature type="binding site" description="in dimeric form" evidence="20">
    <location>
        <position position="176"/>
    </location>
    <ligand>
        <name>Ca(2+)</name>
        <dbReference type="ChEBI" id="CHEBI:29108"/>
        <label>1</label>
    </ligand>
</feature>
<feature type="active site" description="Nucleophile" evidence="19">
    <location>
        <position position="173"/>
    </location>
</feature>
<dbReference type="SUPFAM" id="SSF56931">
    <property type="entry name" value="Outer membrane phospholipase A (OMPLA)"/>
    <property type="match status" value="1"/>
</dbReference>
<evidence type="ECO:0000256" key="2">
    <source>
        <dbReference type="ARBA" id="ARBA00001604"/>
    </source>
</evidence>
<evidence type="ECO:0000256" key="4">
    <source>
        <dbReference type="ARBA" id="ARBA00010525"/>
    </source>
</evidence>
<dbReference type="EMBL" id="SNXR01000013">
    <property type="protein sequence ID" value="TDP59473.1"/>
    <property type="molecule type" value="Genomic_DNA"/>
</dbReference>
<organism evidence="22 23">
    <name type="scientific">Flavobacterium dankookense</name>
    <dbReference type="NCBI Taxonomy" id="706186"/>
    <lineage>
        <taxon>Bacteria</taxon>
        <taxon>Pseudomonadati</taxon>
        <taxon>Bacteroidota</taxon>
        <taxon>Flavobacteriia</taxon>
        <taxon>Flavobacteriales</taxon>
        <taxon>Flavobacteriaceae</taxon>
        <taxon>Flavobacterium</taxon>
    </lineage>
</organism>
<dbReference type="GO" id="GO:0016042">
    <property type="term" value="P:lipid catabolic process"/>
    <property type="evidence" value="ECO:0007669"/>
    <property type="project" value="UniProtKB-KW"/>
</dbReference>
<dbReference type="Proteomes" id="UP000295260">
    <property type="component" value="Unassembled WGS sequence"/>
</dbReference>
<keyword evidence="15" id="KW-0443">Lipid metabolism</keyword>
<evidence type="ECO:0000256" key="11">
    <source>
        <dbReference type="ARBA" id="ARBA00022729"/>
    </source>
</evidence>
<evidence type="ECO:0000256" key="13">
    <source>
        <dbReference type="ARBA" id="ARBA00022837"/>
    </source>
</evidence>
<evidence type="ECO:0000256" key="17">
    <source>
        <dbReference type="ARBA" id="ARBA00023237"/>
    </source>
</evidence>
<dbReference type="GO" id="GO:0008970">
    <property type="term" value="F:phospholipase A1 activity"/>
    <property type="evidence" value="ECO:0007669"/>
    <property type="project" value="UniProtKB-EC"/>
</dbReference>
<dbReference type="Gene3D" id="2.40.230.10">
    <property type="entry name" value="Phospholipase A1"/>
    <property type="match status" value="1"/>
</dbReference>
<evidence type="ECO:0000256" key="15">
    <source>
        <dbReference type="ARBA" id="ARBA00023098"/>
    </source>
</evidence>
<dbReference type="GO" id="GO:0009279">
    <property type="term" value="C:cell outer membrane"/>
    <property type="evidence" value="ECO:0007669"/>
    <property type="project" value="UniProtKB-SubCell"/>
</dbReference>
<evidence type="ECO:0000256" key="10">
    <source>
        <dbReference type="ARBA" id="ARBA00022723"/>
    </source>
</evidence>
<comment type="caution">
    <text evidence="22">The sequence shown here is derived from an EMBL/GenBank/DDBJ whole genome shotgun (WGS) entry which is preliminary data.</text>
</comment>
<dbReference type="Pfam" id="PF02253">
    <property type="entry name" value="PLA1"/>
    <property type="match status" value="1"/>
</dbReference>
<feature type="active site" description="Proton acceptor" evidence="19">
    <location>
        <position position="171"/>
    </location>
</feature>
<evidence type="ECO:0000256" key="18">
    <source>
        <dbReference type="ARBA" id="ARBA00032375"/>
    </source>
</evidence>
<dbReference type="EC" id="3.1.1.32" evidence="6"/>
<feature type="signal peptide" evidence="21">
    <location>
        <begin position="1"/>
        <end position="23"/>
    </location>
</feature>
<evidence type="ECO:0000256" key="20">
    <source>
        <dbReference type="PIRSR" id="PIRSR603187-2"/>
    </source>
</evidence>
<evidence type="ECO:0000313" key="22">
    <source>
        <dbReference type="EMBL" id="TDP59473.1"/>
    </source>
</evidence>
<gene>
    <name evidence="22" type="ORF">BC748_1725</name>
</gene>
<evidence type="ECO:0000256" key="7">
    <source>
        <dbReference type="ARBA" id="ARBA00013278"/>
    </source>
</evidence>
<comment type="cofactor">
    <cofactor evidence="20">
        <name>Ca(2+)</name>
        <dbReference type="ChEBI" id="CHEBI:29108"/>
    </cofactor>
    <text evidence="20">Binds 1 Ca(2+) ion per monomer.</text>
</comment>
<keyword evidence="12" id="KW-0378">Hydrolase</keyword>
<dbReference type="PANTHER" id="PTHR40457">
    <property type="entry name" value="PHOSPHOLIPASE A1"/>
    <property type="match status" value="1"/>
</dbReference>
<keyword evidence="23" id="KW-1185">Reference proteome</keyword>
<evidence type="ECO:0000256" key="9">
    <source>
        <dbReference type="ARBA" id="ARBA00022692"/>
    </source>
</evidence>
<evidence type="ECO:0000256" key="19">
    <source>
        <dbReference type="PIRSR" id="PIRSR603187-1"/>
    </source>
</evidence>
<evidence type="ECO:0000256" key="5">
    <source>
        <dbReference type="ARBA" id="ARBA00011702"/>
    </source>
</evidence>
<evidence type="ECO:0000313" key="23">
    <source>
        <dbReference type="Proteomes" id="UP000295260"/>
    </source>
</evidence>
<comment type="subunit">
    <text evidence="5">Homodimer; dimerization is reversible, and the dimeric form is the active one.</text>
</comment>
<name>A0A4R6QC87_9FLAO</name>
<evidence type="ECO:0000256" key="16">
    <source>
        <dbReference type="ARBA" id="ARBA00023136"/>
    </source>
</evidence>
<feature type="binding site" description="in dimeric form" evidence="20">
    <location>
        <position position="181"/>
    </location>
    <ligand>
        <name>Ca(2+)</name>
        <dbReference type="ChEBI" id="CHEBI:29108"/>
        <label>1</label>
    </ligand>
</feature>
<evidence type="ECO:0000256" key="21">
    <source>
        <dbReference type="SAM" id="SignalP"/>
    </source>
</evidence>
<keyword evidence="16" id="KW-0472">Membrane</keyword>
<keyword evidence="14" id="KW-0442">Lipid degradation</keyword>
<protein>
    <recommendedName>
        <fullName evidence="18">Phosphatidylcholine 1-acylhydrolase</fullName>
        <ecNumber evidence="6">3.1.1.32</ecNumber>
        <ecNumber evidence="7">3.1.1.4</ecNumber>
    </recommendedName>
</protein>
<feature type="chain" id="PRO_5020929495" description="Phosphatidylcholine 1-acylhydrolase" evidence="21">
    <location>
        <begin position="24"/>
        <end position="299"/>
    </location>
</feature>
<evidence type="ECO:0000256" key="1">
    <source>
        <dbReference type="ARBA" id="ARBA00000111"/>
    </source>
</evidence>
<keyword evidence="13 20" id="KW-0106">Calcium</keyword>
<keyword evidence="17" id="KW-0998">Cell outer membrane</keyword>
<keyword evidence="10 20" id="KW-0479">Metal-binding</keyword>
<keyword evidence="9" id="KW-0812">Transmembrane</keyword>
<dbReference type="GO" id="GO:0004623">
    <property type="term" value="F:phospholipase A2 activity"/>
    <property type="evidence" value="ECO:0007669"/>
    <property type="project" value="UniProtKB-EC"/>
</dbReference>
<keyword evidence="11 21" id="KW-0732">Signal</keyword>
<dbReference type="GO" id="GO:0046872">
    <property type="term" value="F:metal ion binding"/>
    <property type="evidence" value="ECO:0007669"/>
    <property type="project" value="UniProtKB-KW"/>
</dbReference>
<dbReference type="AlphaFoldDB" id="A0A4R6QC87"/>
<dbReference type="InterPro" id="IPR003187">
    <property type="entry name" value="PLipase_A1"/>
</dbReference>
<evidence type="ECO:0000256" key="14">
    <source>
        <dbReference type="ARBA" id="ARBA00022963"/>
    </source>
</evidence>
<comment type="catalytic activity">
    <reaction evidence="2">
        <text>a 1,2-diacyl-sn-glycero-3-phosphocholine + H2O = a 1-acyl-sn-glycero-3-phosphocholine + a fatty acid + H(+)</text>
        <dbReference type="Rhea" id="RHEA:15801"/>
        <dbReference type="ChEBI" id="CHEBI:15377"/>
        <dbReference type="ChEBI" id="CHEBI:15378"/>
        <dbReference type="ChEBI" id="CHEBI:28868"/>
        <dbReference type="ChEBI" id="CHEBI:57643"/>
        <dbReference type="ChEBI" id="CHEBI:58168"/>
        <dbReference type="EC" id="3.1.1.4"/>
    </reaction>
</comment>
<comment type="similarity">
    <text evidence="4">Belongs to the phospholipase A1 family.</text>
</comment>
<dbReference type="EC" id="3.1.1.4" evidence="7"/>
<dbReference type="InterPro" id="IPR036541">
    <property type="entry name" value="PLipase_A1_sf"/>
</dbReference>